<accession>A0A1H5C8C6</accession>
<dbReference type="OrthoDB" id="5318634at2"/>
<sequence>MTLTGPLQARDARGLLRDSFLVFVLGVVLGAAWSWRPSFWYDEVATLYSSQRSRPDLSNLLGHIDAVHGLYYVGMRYWFEMFGASEFSARFPSALAAGTAGAGVVVLGALISTRRVAGLSGILFVMLPSVTWAAVEARGYALTATAAVWLTVILLAALRFRRWWLWVLYAGGLAVSIVLFVYLLTLVPAHLLTILLLREARRSWLGWTSATAAGLVVAAPLVALVRRESVQVAWIPPLDDHLPRAVAEYQWFVGAPWFAVLFAVLVVAGSVALVRNGRHLPPVLSVTVPWVLVPMALLLVYSLLRTPVYLPRYFTFTTPAVALVGGLCLAALTRQWWQSAAVLAVFAVAASPSYLAQREQWAKPSGMDFSTVNGFAGQNVRPGDCVLFDTPAWNPTSLRLVKNVRPEAFDGTRDIGLGATAASRGSLWDDELAVPDVAGALDSCSVVWFFTDYERDTERVIRHTSNEVWTLPPYHFEDTEAFAALTRSGLRIDERRTFNVTQAVKLVR</sequence>
<feature type="transmembrane region" description="Helical" evidence="8">
    <location>
        <begin position="20"/>
        <end position="39"/>
    </location>
</feature>
<dbReference type="GO" id="GO:0005886">
    <property type="term" value="C:plasma membrane"/>
    <property type="evidence" value="ECO:0007669"/>
    <property type="project" value="UniProtKB-SubCell"/>
</dbReference>
<feature type="transmembrane region" description="Helical" evidence="8">
    <location>
        <begin position="313"/>
        <end position="332"/>
    </location>
</feature>
<keyword evidence="7 8" id="KW-0472">Membrane</keyword>
<gene>
    <name evidence="9" type="ORF">SAMN04490220_5025</name>
</gene>
<evidence type="ECO:0000256" key="5">
    <source>
        <dbReference type="ARBA" id="ARBA00022692"/>
    </source>
</evidence>
<dbReference type="Proteomes" id="UP000183407">
    <property type="component" value="Unassembled WGS sequence"/>
</dbReference>
<dbReference type="GO" id="GO:0009103">
    <property type="term" value="P:lipopolysaccharide biosynthetic process"/>
    <property type="evidence" value="ECO:0007669"/>
    <property type="project" value="UniProtKB-ARBA"/>
</dbReference>
<organism evidence="9 10">
    <name type="scientific">Rhodococcus jostii</name>
    <dbReference type="NCBI Taxonomy" id="132919"/>
    <lineage>
        <taxon>Bacteria</taxon>
        <taxon>Bacillati</taxon>
        <taxon>Actinomycetota</taxon>
        <taxon>Actinomycetes</taxon>
        <taxon>Mycobacteriales</taxon>
        <taxon>Nocardiaceae</taxon>
        <taxon>Rhodococcus</taxon>
    </lineage>
</organism>
<feature type="transmembrane region" description="Helical" evidence="8">
    <location>
        <begin position="338"/>
        <end position="356"/>
    </location>
</feature>
<proteinExistence type="predicted"/>
<name>A0A1H5C8C6_RHOJO</name>
<feature type="transmembrane region" description="Helical" evidence="8">
    <location>
        <begin position="163"/>
        <end position="184"/>
    </location>
</feature>
<keyword evidence="2" id="KW-1003">Cell membrane</keyword>
<dbReference type="EMBL" id="FNTL01000004">
    <property type="protein sequence ID" value="SED62540.1"/>
    <property type="molecule type" value="Genomic_DNA"/>
</dbReference>
<feature type="transmembrane region" description="Helical" evidence="8">
    <location>
        <begin position="140"/>
        <end position="158"/>
    </location>
</feature>
<dbReference type="PANTHER" id="PTHR33908:SF3">
    <property type="entry name" value="UNDECAPRENYL PHOSPHATE-ALPHA-4-AMINO-4-DEOXY-L-ARABINOSE ARABINOSYL TRANSFERASE"/>
    <property type="match status" value="1"/>
</dbReference>
<dbReference type="InterPro" id="IPR050297">
    <property type="entry name" value="LipidA_mod_glycosyltrf_83"/>
</dbReference>
<evidence type="ECO:0000256" key="4">
    <source>
        <dbReference type="ARBA" id="ARBA00022679"/>
    </source>
</evidence>
<dbReference type="AlphaFoldDB" id="A0A1H5C8C6"/>
<dbReference type="GO" id="GO:0010041">
    <property type="term" value="P:response to iron(III) ion"/>
    <property type="evidence" value="ECO:0007669"/>
    <property type="project" value="TreeGrafter"/>
</dbReference>
<feature type="transmembrane region" description="Helical" evidence="8">
    <location>
        <begin position="116"/>
        <end position="134"/>
    </location>
</feature>
<dbReference type="PANTHER" id="PTHR33908">
    <property type="entry name" value="MANNOSYLTRANSFERASE YKCB-RELATED"/>
    <property type="match status" value="1"/>
</dbReference>
<feature type="transmembrane region" description="Helical" evidence="8">
    <location>
        <begin position="280"/>
        <end position="301"/>
    </location>
</feature>
<keyword evidence="4 9" id="KW-0808">Transferase</keyword>
<feature type="transmembrane region" description="Helical" evidence="8">
    <location>
        <begin position="251"/>
        <end position="274"/>
    </location>
</feature>
<comment type="subcellular location">
    <subcellularLocation>
        <location evidence="1">Cell membrane</location>
        <topology evidence="1">Multi-pass membrane protein</topology>
    </subcellularLocation>
</comment>
<reference evidence="10" key="1">
    <citation type="submission" date="2016-10" db="EMBL/GenBank/DDBJ databases">
        <authorList>
            <person name="Varghese N."/>
        </authorList>
    </citation>
    <scope>NUCLEOTIDE SEQUENCE [LARGE SCALE GENOMIC DNA]</scope>
    <source>
        <strain evidence="10">DSM 44719</strain>
    </source>
</reference>
<evidence type="ECO:0000256" key="1">
    <source>
        <dbReference type="ARBA" id="ARBA00004651"/>
    </source>
</evidence>
<evidence type="ECO:0000256" key="2">
    <source>
        <dbReference type="ARBA" id="ARBA00022475"/>
    </source>
</evidence>
<feature type="transmembrane region" description="Helical" evidence="8">
    <location>
        <begin position="204"/>
        <end position="225"/>
    </location>
</feature>
<keyword evidence="3 9" id="KW-0328">Glycosyltransferase</keyword>
<evidence type="ECO:0000256" key="8">
    <source>
        <dbReference type="SAM" id="Phobius"/>
    </source>
</evidence>
<protein>
    <submittedName>
        <fullName evidence="9">Mannosyltransferase</fullName>
    </submittedName>
</protein>
<evidence type="ECO:0000256" key="7">
    <source>
        <dbReference type="ARBA" id="ARBA00023136"/>
    </source>
</evidence>
<feature type="transmembrane region" description="Helical" evidence="8">
    <location>
        <begin position="91"/>
        <end position="111"/>
    </location>
</feature>
<keyword evidence="5 8" id="KW-0812">Transmembrane</keyword>
<evidence type="ECO:0000313" key="10">
    <source>
        <dbReference type="Proteomes" id="UP000183407"/>
    </source>
</evidence>
<keyword evidence="6 8" id="KW-1133">Transmembrane helix</keyword>
<dbReference type="GO" id="GO:0016763">
    <property type="term" value="F:pentosyltransferase activity"/>
    <property type="evidence" value="ECO:0007669"/>
    <property type="project" value="TreeGrafter"/>
</dbReference>
<dbReference type="RefSeq" id="WP_073358937.1">
    <property type="nucleotide sequence ID" value="NZ_FNTL01000004.1"/>
</dbReference>
<evidence type="ECO:0000313" key="9">
    <source>
        <dbReference type="EMBL" id="SED62540.1"/>
    </source>
</evidence>
<evidence type="ECO:0000256" key="3">
    <source>
        <dbReference type="ARBA" id="ARBA00022676"/>
    </source>
</evidence>
<evidence type="ECO:0000256" key="6">
    <source>
        <dbReference type="ARBA" id="ARBA00022989"/>
    </source>
</evidence>